<dbReference type="Gene3D" id="3.20.20.140">
    <property type="entry name" value="Metal-dependent hydrolases"/>
    <property type="match status" value="1"/>
</dbReference>
<dbReference type="EC" id="3.5.2.5" evidence="6"/>
<sequence>MFSLGLKYDLLIEGVKIVCGDSLVDGDIGVKDGRIAMIGLSSPDAQTDLKISGRGLIALPGLIDSHVHFRDPGLTHKEDFESGSMSAAAGGVTSVFDMPNTVPTVIDVSRLRDKIRCVSTKSFVDFGLYGGASEANTEEINALSKAGVIGFKTFMVGPSTPNSPEYEGIVSVGEVGLLKTMEATSKTGVVHAVHAEDGELVSFFTERLRAAGRLDPEAHYDSRPNMVEALAVERAIAFAERTGVRLHLVHVSTREALECVRRAKARGVRVTCETCPQYLLLTKKDLERFGAYAKFNPPARGQEDVSSLVAGLKDGSVDILVTDHAPHTKDEKEAGRTVIWNAPSGTPGVETRLPIVFTMAQAWGLNYTDIARLCSRSVAKIFGLGSRKGSLLVGFDADVVLVDPHAEYALKASELHTKAWETFLFDGMKVRGRVMFTIVRGRVVYQYGVGFTSKPAGSFIPGPMFMGG</sequence>
<evidence type="ECO:0000256" key="3">
    <source>
        <dbReference type="ARBA" id="ARBA00008829"/>
    </source>
</evidence>
<dbReference type="AlphaFoldDB" id="A0A2R6AXZ3"/>
<dbReference type="Proteomes" id="UP000240322">
    <property type="component" value="Unassembled WGS sequence"/>
</dbReference>
<comment type="caution">
    <text evidence="11">The sequence shown here is derived from an EMBL/GenBank/DDBJ whole genome shotgun (WGS) entry which is preliminary data.</text>
</comment>
<dbReference type="PANTHER" id="PTHR43668:SF2">
    <property type="entry name" value="ALLANTOINASE"/>
    <property type="match status" value="1"/>
</dbReference>
<dbReference type="GO" id="GO:0000256">
    <property type="term" value="P:allantoin catabolic process"/>
    <property type="evidence" value="ECO:0007669"/>
    <property type="project" value="InterPro"/>
</dbReference>
<dbReference type="InterPro" id="IPR006680">
    <property type="entry name" value="Amidohydro-rel"/>
</dbReference>
<dbReference type="Pfam" id="PF01979">
    <property type="entry name" value="Amidohydro_1"/>
    <property type="match status" value="1"/>
</dbReference>
<feature type="domain" description="Amidohydrolase-related" evidence="10">
    <location>
        <begin position="57"/>
        <end position="444"/>
    </location>
</feature>
<dbReference type="NCBIfam" id="TIGR03178">
    <property type="entry name" value="allantoinase"/>
    <property type="match status" value="1"/>
</dbReference>
<dbReference type="NCBIfam" id="TIGR00857">
    <property type="entry name" value="pyrC_multi"/>
    <property type="match status" value="1"/>
</dbReference>
<comment type="similarity">
    <text evidence="4">Belongs to the metallo-dependent hydrolases superfamily. Allantoinase family.</text>
</comment>
<reference evidence="11 12" key="1">
    <citation type="submission" date="2017-04" db="EMBL/GenBank/DDBJ databases">
        <title>Novel microbial lineages endemic to geothermal iron-oxide mats fill important gaps in the evolutionary history of Archaea.</title>
        <authorList>
            <person name="Jay Z.J."/>
            <person name="Beam J.P."/>
            <person name="Dlakic M."/>
            <person name="Rusch D.B."/>
            <person name="Kozubal M.A."/>
            <person name="Inskeep W.P."/>
        </authorList>
    </citation>
    <scope>NUCLEOTIDE SEQUENCE [LARGE SCALE GENOMIC DNA]</scope>
    <source>
        <strain evidence="11">OSP_D</strain>
    </source>
</reference>
<dbReference type="GO" id="GO:0006145">
    <property type="term" value="P:purine nucleobase catabolic process"/>
    <property type="evidence" value="ECO:0007669"/>
    <property type="project" value="TreeGrafter"/>
</dbReference>
<dbReference type="PROSITE" id="PS00482">
    <property type="entry name" value="DIHYDROOROTASE_1"/>
    <property type="match status" value="1"/>
</dbReference>
<evidence type="ECO:0000256" key="5">
    <source>
        <dbReference type="ARBA" id="ARBA00011881"/>
    </source>
</evidence>
<organism evidence="11 12">
    <name type="scientific">Candidatus Marsarchaeota G2 archaeon OSP_D</name>
    <dbReference type="NCBI Taxonomy" id="1978157"/>
    <lineage>
        <taxon>Archaea</taxon>
        <taxon>Candidatus Marsarchaeota</taxon>
        <taxon>Candidatus Marsarchaeota group 2</taxon>
    </lineage>
</organism>
<dbReference type="GO" id="GO:0050897">
    <property type="term" value="F:cobalt ion binding"/>
    <property type="evidence" value="ECO:0007669"/>
    <property type="project" value="InterPro"/>
</dbReference>
<comment type="subunit">
    <text evidence="5">Homotetramer.</text>
</comment>
<dbReference type="GO" id="GO:0005737">
    <property type="term" value="C:cytoplasm"/>
    <property type="evidence" value="ECO:0007669"/>
    <property type="project" value="TreeGrafter"/>
</dbReference>
<comment type="similarity">
    <text evidence="3">Belongs to the metallo-dependent hydrolases superfamily. Hydantoinase/dihydropyrimidinase family.</text>
</comment>
<dbReference type="FunFam" id="3.20.20.140:FF:000174">
    <property type="entry name" value="Dihydropyrimidinase-related protein 2"/>
    <property type="match status" value="1"/>
</dbReference>
<evidence type="ECO:0000313" key="11">
    <source>
        <dbReference type="EMBL" id="PSN91265.1"/>
    </source>
</evidence>
<dbReference type="InterPro" id="IPR011059">
    <property type="entry name" value="Metal-dep_hydrolase_composite"/>
</dbReference>
<evidence type="ECO:0000256" key="9">
    <source>
        <dbReference type="ARBA" id="ARBA00022833"/>
    </source>
</evidence>
<name>A0A2R6AXZ3_9ARCH</name>
<dbReference type="SUPFAM" id="SSF51338">
    <property type="entry name" value="Composite domain of metallo-dependent hydrolases"/>
    <property type="match status" value="1"/>
</dbReference>
<protein>
    <recommendedName>
        <fullName evidence="6">allantoinase</fullName>
        <ecNumber evidence="6">3.5.2.5</ecNumber>
    </recommendedName>
</protein>
<evidence type="ECO:0000256" key="7">
    <source>
        <dbReference type="ARBA" id="ARBA00022723"/>
    </source>
</evidence>
<dbReference type="PROSITE" id="PS00483">
    <property type="entry name" value="DIHYDROOROTASE_2"/>
    <property type="match status" value="1"/>
</dbReference>
<dbReference type="GO" id="GO:0004038">
    <property type="term" value="F:allantoinase activity"/>
    <property type="evidence" value="ECO:0007669"/>
    <property type="project" value="UniProtKB-EC"/>
</dbReference>
<keyword evidence="9" id="KW-0862">Zinc</keyword>
<evidence type="ECO:0000256" key="8">
    <source>
        <dbReference type="ARBA" id="ARBA00022801"/>
    </source>
</evidence>
<gene>
    <name evidence="11" type="ORF">B9Q03_04660</name>
</gene>
<proteinExistence type="inferred from homology"/>
<comment type="cofactor">
    <cofactor evidence="1">
        <name>Zn(2+)</name>
        <dbReference type="ChEBI" id="CHEBI:29105"/>
    </cofactor>
</comment>
<evidence type="ECO:0000259" key="10">
    <source>
        <dbReference type="Pfam" id="PF01979"/>
    </source>
</evidence>
<evidence type="ECO:0000256" key="4">
    <source>
        <dbReference type="ARBA" id="ARBA00010368"/>
    </source>
</evidence>
<dbReference type="InterPro" id="IPR017593">
    <property type="entry name" value="Allantoinase"/>
</dbReference>
<evidence type="ECO:0000256" key="1">
    <source>
        <dbReference type="ARBA" id="ARBA00001947"/>
    </source>
</evidence>
<evidence type="ECO:0000256" key="2">
    <source>
        <dbReference type="ARBA" id="ARBA00004968"/>
    </source>
</evidence>
<dbReference type="PANTHER" id="PTHR43668">
    <property type="entry name" value="ALLANTOINASE"/>
    <property type="match status" value="1"/>
</dbReference>
<dbReference type="SUPFAM" id="SSF51556">
    <property type="entry name" value="Metallo-dependent hydrolases"/>
    <property type="match status" value="1"/>
</dbReference>
<dbReference type="Gene3D" id="2.30.40.10">
    <property type="entry name" value="Urease, subunit C, domain 1"/>
    <property type="match status" value="1"/>
</dbReference>
<dbReference type="InterPro" id="IPR050138">
    <property type="entry name" value="DHOase/Allantoinase_Hydrolase"/>
</dbReference>
<comment type="pathway">
    <text evidence="2">Nitrogen metabolism; (S)-allantoin degradation; allantoate from (S)-allantoin: step 1/1.</text>
</comment>
<keyword evidence="7" id="KW-0479">Metal-binding</keyword>
<dbReference type="EMBL" id="NEXE01000030">
    <property type="protein sequence ID" value="PSN91265.1"/>
    <property type="molecule type" value="Genomic_DNA"/>
</dbReference>
<dbReference type="InterPro" id="IPR032466">
    <property type="entry name" value="Metal_Hydrolase"/>
</dbReference>
<keyword evidence="8" id="KW-0378">Hydrolase</keyword>
<accession>A0A2R6AXZ3</accession>
<evidence type="ECO:0000256" key="6">
    <source>
        <dbReference type="ARBA" id="ARBA00012863"/>
    </source>
</evidence>
<evidence type="ECO:0000313" key="12">
    <source>
        <dbReference type="Proteomes" id="UP000240322"/>
    </source>
</evidence>
<dbReference type="InterPro" id="IPR002195">
    <property type="entry name" value="Dihydroorotase_CS"/>
</dbReference>
<dbReference type="GO" id="GO:0008270">
    <property type="term" value="F:zinc ion binding"/>
    <property type="evidence" value="ECO:0007669"/>
    <property type="project" value="InterPro"/>
</dbReference>